<comment type="caution">
    <text evidence="1">The sequence shown here is derived from an EMBL/GenBank/DDBJ whole genome shotgun (WGS) entry which is preliminary data.</text>
</comment>
<dbReference type="EMBL" id="BTGU01000231">
    <property type="protein sequence ID" value="GMN65397.1"/>
    <property type="molecule type" value="Genomic_DNA"/>
</dbReference>
<protein>
    <submittedName>
        <fullName evidence="1">Uncharacterized protein</fullName>
    </submittedName>
</protein>
<gene>
    <name evidence="1" type="ORF">TIFTF001_034465</name>
</gene>
<evidence type="ECO:0000313" key="1">
    <source>
        <dbReference type="EMBL" id="GMN65397.1"/>
    </source>
</evidence>
<evidence type="ECO:0000313" key="2">
    <source>
        <dbReference type="Proteomes" id="UP001187192"/>
    </source>
</evidence>
<accession>A0AA88DZU3</accession>
<proteinExistence type="predicted"/>
<dbReference type="Proteomes" id="UP001187192">
    <property type="component" value="Unassembled WGS sequence"/>
</dbReference>
<sequence length="115" mass="14097">MSTPTITKWTLRNSGLILKTTSRNPLIFIILINNKEEEVEEEEEIEKVWEEHEIIDAEEQEDWEDDPEEILFEDEEWDVFSDMMIEYTVRSKPNFYYFTIFDLRVIHRICMMVKW</sequence>
<dbReference type="AlphaFoldDB" id="A0AA88DZU3"/>
<reference evidence="1" key="1">
    <citation type="submission" date="2023-07" db="EMBL/GenBank/DDBJ databases">
        <title>draft genome sequence of fig (Ficus carica).</title>
        <authorList>
            <person name="Takahashi T."/>
            <person name="Nishimura K."/>
        </authorList>
    </citation>
    <scope>NUCLEOTIDE SEQUENCE</scope>
</reference>
<name>A0AA88DZU3_FICCA</name>
<organism evidence="1 2">
    <name type="scientific">Ficus carica</name>
    <name type="common">Common fig</name>
    <dbReference type="NCBI Taxonomy" id="3494"/>
    <lineage>
        <taxon>Eukaryota</taxon>
        <taxon>Viridiplantae</taxon>
        <taxon>Streptophyta</taxon>
        <taxon>Embryophyta</taxon>
        <taxon>Tracheophyta</taxon>
        <taxon>Spermatophyta</taxon>
        <taxon>Magnoliopsida</taxon>
        <taxon>eudicotyledons</taxon>
        <taxon>Gunneridae</taxon>
        <taxon>Pentapetalae</taxon>
        <taxon>rosids</taxon>
        <taxon>fabids</taxon>
        <taxon>Rosales</taxon>
        <taxon>Moraceae</taxon>
        <taxon>Ficeae</taxon>
        <taxon>Ficus</taxon>
    </lineage>
</organism>
<keyword evidence="2" id="KW-1185">Reference proteome</keyword>